<evidence type="ECO:0000313" key="16">
    <source>
        <dbReference type="Proteomes" id="UP000649617"/>
    </source>
</evidence>
<dbReference type="InterPro" id="IPR008928">
    <property type="entry name" value="6-hairpin_glycosidase_sf"/>
</dbReference>
<dbReference type="InterPro" id="IPR038518">
    <property type="entry name" value="Glyco_hydro_63N_sf"/>
</dbReference>
<dbReference type="Gene3D" id="2.70.98.110">
    <property type="entry name" value="Glycosyl hydrolase family 63, N-terminal domain"/>
    <property type="match status" value="1"/>
</dbReference>
<evidence type="ECO:0000256" key="7">
    <source>
        <dbReference type="ARBA" id="ARBA00022989"/>
    </source>
</evidence>
<dbReference type="GO" id="GO:0004573">
    <property type="term" value="F:Glc3Man9GlcNAc2 oligosaccharide glucosidase activity"/>
    <property type="evidence" value="ECO:0007669"/>
    <property type="project" value="UniProtKB-UniRule"/>
</dbReference>
<evidence type="ECO:0000259" key="13">
    <source>
        <dbReference type="Pfam" id="PF03200"/>
    </source>
</evidence>
<sequence length="809" mass="89936">MTWGTYRPGVYFGIKGRHAGSFLLGLAWGSLDGKILRHECESGELQAFNWHEHDGRNFGRQIIEDQKLQAQLDTTFVKEDARKWHVRVGAASLPPFNSSDRSKSKAISLFLYLGVEAGKHGVELKSYDPEWQACGEFWCRSLVLAGTDPSQGSFEAKLSFRASGSRKPRWHRAAARVAHELDASTEDPVLTGVWDARKHIHQLSKKVAVNSSKTSKTVLVLADKDASDSNFQAFQLAGYPSAGLRIDAHVAFGSSFGSRNESLVLNDLAEKGSQSFKQRLSEVFGPQANSSEGVAMAVSGLLGGLGSFRGRLLARRREGTSERLERLPAAELFTAVPSRAFFPRGFLWDEGFHGLLLSRWHPRMFLEILAHWLELQQESGWIPREVPLGAEQERRVPKQFLPQDPEVANPPSFLLPLAQLVNQVLSKTEPLAEELRGLVLSFGAAALPRLGAWFAFLERSQKSAHPSGCYRWRGRTAAHCLASGLDDYPRGLLVNEDECHLDLHSWMTLFARTLAKLCEQLRSRNVLSKEEDETFCTRPAWTQRAQRLNESLFQVFEDPQASGTAPLADFLSSQLLEKGRVRVLPPWRSDGRCGPQFPVAKKPGECDPYGGAPCCSPSGWCGGSPDFCDCPGCRRSKKLEERSLQQEMAKVHSPHLGYVSLFPLLLGLQPCDHPRAQSLLRALQPKGELWSPYGVMSLSSKDKLFRQGEDYWRGKIWANLNYLTLSALQRCPLPEAKVAFDSLKKGFAEAVLGALQRQQYLMENFDPKTGEGRGAAPFAGWTTLVALVLADMPLEPSFDLLASDQKLDL</sequence>
<dbReference type="InterPro" id="IPR031631">
    <property type="entry name" value="Glyco_hydro_63N"/>
</dbReference>
<dbReference type="OrthoDB" id="410058at2759"/>
<evidence type="ECO:0000256" key="10">
    <source>
        <dbReference type="ARBA" id="ARBA00023295"/>
    </source>
</evidence>
<dbReference type="InterPro" id="IPR012341">
    <property type="entry name" value="6hp_glycosidase-like_sf"/>
</dbReference>
<evidence type="ECO:0000256" key="11">
    <source>
        <dbReference type="ARBA" id="ARBA00038888"/>
    </source>
</evidence>
<keyword evidence="7" id="KW-1133">Transmembrane helix</keyword>
<dbReference type="PANTHER" id="PTHR10412:SF11">
    <property type="entry name" value="MANNOSYL-OLIGOSACCHARIDE GLUCOSIDASE"/>
    <property type="match status" value="1"/>
</dbReference>
<dbReference type="InterPro" id="IPR004888">
    <property type="entry name" value="Glycoside_hydrolase_63"/>
</dbReference>
<keyword evidence="5 12" id="KW-0256">Endoplasmic reticulum</keyword>
<feature type="domain" description="Glycosyl hydrolase family 63 C-terminal" evidence="13">
    <location>
        <begin position="265"/>
        <end position="527"/>
    </location>
</feature>
<comment type="caution">
    <text evidence="15">The sequence shown here is derived from an EMBL/GenBank/DDBJ whole genome shotgun (WGS) entry which is preliminary data.</text>
</comment>
<keyword evidence="4 12" id="KW-0378">Hydrolase</keyword>
<comment type="function">
    <text evidence="12">Cleaves the distal alpha 1,2-linked glucose residue from the Glc(3)Man(9)GlcNAc(2) oligosaccharide precursor.</text>
</comment>
<keyword evidence="6" id="KW-0735">Signal-anchor</keyword>
<name>A0A812J7X5_SYMPI</name>
<organism evidence="15 16">
    <name type="scientific">Symbiodinium pilosum</name>
    <name type="common">Dinoflagellate</name>
    <dbReference type="NCBI Taxonomy" id="2952"/>
    <lineage>
        <taxon>Eukaryota</taxon>
        <taxon>Sar</taxon>
        <taxon>Alveolata</taxon>
        <taxon>Dinophyceae</taxon>
        <taxon>Suessiales</taxon>
        <taxon>Symbiodiniaceae</taxon>
        <taxon>Symbiodinium</taxon>
    </lineage>
</organism>
<dbReference type="InterPro" id="IPR031335">
    <property type="entry name" value="Glyco_hydro_63_C"/>
</dbReference>
<evidence type="ECO:0000256" key="9">
    <source>
        <dbReference type="ARBA" id="ARBA00023180"/>
    </source>
</evidence>
<evidence type="ECO:0000256" key="8">
    <source>
        <dbReference type="ARBA" id="ARBA00023136"/>
    </source>
</evidence>
<keyword evidence="16" id="KW-1185">Reference proteome</keyword>
<keyword evidence="9" id="KW-0325">Glycoprotein</keyword>
<evidence type="ECO:0000259" key="14">
    <source>
        <dbReference type="Pfam" id="PF16923"/>
    </source>
</evidence>
<proteinExistence type="inferred from homology"/>
<dbReference type="Pfam" id="PF16923">
    <property type="entry name" value="Glyco_hydro_63N"/>
    <property type="match status" value="1"/>
</dbReference>
<comment type="subcellular location">
    <subcellularLocation>
        <location evidence="1 12">Endoplasmic reticulum membrane</location>
        <topology evidence="1 12">Single-pass type II membrane protein</topology>
    </subcellularLocation>
</comment>
<dbReference type="CDD" id="cd10909">
    <property type="entry name" value="ChtBD1_GH18_2"/>
    <property type="match status" value="1"/>
</dbReference>
<keyword evidence="10 12" id="KW-0326">Glycosidase</keyword>
<dbReference type="Gene3D" id="1.50.10.10">
    <property type="match status" value="1"/>
</dbReference>
<dbReference type="EC" id="3.2.1.106" evidence="11 12"/>
<protein>
    <recommendedName>
        <fullName evidence="11 12">Mannosyl-oligosaccharide glucosidase</fullName>
        <ecNumber evidence="11 12">3.2.1.106</ecNumber>
    </recommendedName>
</protein>
<evidence type="ECO:0000256" key="12">
    <source>
        <dbReference type="RuleBase" id="RU368089"/>
    </source>
</evidence>
<comment type="catalytic activity">
    <reaction evidence="12">
        <text>N(4)-(alpha-D-Glc-(1-&gt;2)-alpha-D-Glc-(1-&gt;3)-alpha-D-Glc-(1-&gt;3)-alpha-D-Man-(1-&gt;2)-alpha-D-Man-(1-&gt;2)-alpha-D-Man-(1-&gt;3)-[alpha-D-Man-(1-&gt;2)-alpha-D-Man-(1-&gt;3)-[alpha-D-Man-(1-&gt;2)-alpha-D-Man-(1-&gt;6)]-alpha-D-Man-(1-&gt;6)]-beta-D-Man-(1-&gt;4)-beta-D-GlcNAc-(1-&gt;4)-beta-D-GlcNAc)-L-asparaginyl-[protein] + H2O = N(4)-(alpha-D-Glc-(1-&gt;3)-alpha-D-Glc-(1-&gt;3)-alpha-D-Man-(1-&gt;2)-alpha-D-Man-(1-&gt;2)-alpha-D-Man-(1-&gt;3)-[alpha-D-Man-(1-&gt;2)-alpha-D-Man-(1-&gt;3)-[alpha-D-Man-(1-&gt;2)-alpha-D-Man-(1-&gt;6)]-alpha-D-Man-(1-&gt;6)]-beta-D-Man-(1-&gt;4)-beta-D-GlcNAc-(1-&gt;4)-beta-D-GlcNAc)-L-asparaginyl-[protein] + beta-D-glucose</text>
        <dbReference type="Rhea" id="RHEA:55988"/>
        <dbReference type="Rhea" id="RHEA-COMP:12806"/>
        <dbReference type="Rhea" id="RHEA-COMP:14355"/>
        <dbReference type="ChEBI" id="CHEBI:15377"/>
        <dbReference type="ChEBI" id="CHEBI:15903"/>
        <dbReference type="ChEBI" id="CHEBI:59082"/>
        <dbReference type="ChEBI" id="CHEBI:132537"/>
        <dbReference type="EC" id="3.2.1.106"/>
    </reaction>
</comment>
<dbReference type="SUPFAM" id="SSF48208">
    <property type="entry name" value="Six-hairpin glycosidases"/>
    <property type="match status" value="1"/>
</dbReference>
<keyword evidence="8" id="KW-0472">Membrane</keyword>
<dbReference type="PANTHER" id="PTHR10412">
    <property type="entry name" value="MANNOSYL-OLIGOSACCHARIDE GLUCOSIDASE"/>
    <property type="match status" value="1"/>
</dbReference>
<evidence type="ECO:0000313" key="15">
    <source>
        <dbReference type="EMBL" id="CAE7195581.1"/>
    </source>
</evidence>
<dbReference type="EMBL" id="CAJNIZ010001619">
    <property type="protein sequence ID" value="CAE7195581.1"/>
    <property type="molecule type" value="Genomic_DNA"/>
</dbReference>
<keyword evidence="3" id="KW-0812">Transmembrane</keyword>
<dbReference type="GO" id="GO:0009311">
    <property type="term" value="P:oligosaccharide metabolic process"/>
    <property type="evidence" value="ECO:0007669"/>
    <property type="project" value="UniProtKB-UniRule"/>
</dbReference>
<evidence type="ECO:0000256" key="6">
    <source>
        <dbReference type="ARBA" id="ARBA00022968"/>
    </source>
</evidence>
<feature type="domain" description="Glycosyl hydrolase family 63 N-terminal" evidence="14">
    <location>
        <begin position="1"/>
        <end position="208"/>
    </location>
</feature>
<evidence type="ECO:0000256" key="2">
    <source>
        <dbReference type="ARBA" id="ARBA00010833"/>
    </source>
</evidence>
<feature type="domain" description="Glycosyl hydrolase family 63 C-terminal" evidence="13">
    <location>
        <begin position="642"/>
        <end position="790"/>
    </location>
</feature>
<dbReference type="GO" id="GO:0005789">
    <property type="term" value="C:endoplasmic reticulum membrane"/>
    <property type="evidence" value="ECO:0007669"/>
    <property type="project" value="UniProtKB-SubCell"/>
</dbReference>
<evidence type="ECO:0000256" key="4">
    <source>
        <dbReference type="ARBA" id="ARBA00022801"/>
    </source>
</evidence>
<evidence type="ECO:0000256" key="5">
    <source>
        <dbReference type="ARBA" id="ARBA00022824"/>
    </source>
</evidence>
<accession>A0A812J7X5</accession>
<gene>
    <name evidence="15" type="primary">GCS2</name>
    <name evidence="15" type="ORF">SPIL2461_LOCUS1634</name>
</gene>
<dbReference type="GO" id="GO:0006487">
    <property type="term" value="P:protein N-linked glycosylation"/>
    <property type="evidence" value="ECO:0007669"/>
    <property type="project" value="UniProtKB-UniRule"/>
</dbReference>
<evidence type="ECO:0000256" key="1">
    <source>
        <dbReference type="ARBA" id="ARBA00004648"/>
    </source>
</evidence>
<dbReference type="Pfam" id="PF03200">
    <property type="entry name" value="Glyco_hydro_63"/>
    <property type="match status" value="2"/>
</dbReference>
<dbReference type="AlphaFoldDB" id="A0A812J7X5"/>
<dbReference type="Proteomes" id="UP000649617">
    <property type="component" value="Unassembled WGS sequence"/>
</dbReference>
<reference evidence="15" key="1">
    <citation type="submission" date="2021-02" db="EMBL/GenBank/DDBJ databases">
        <authorList>
            <person name="Dougan E. K."/>
            <person name="Rhodes N."/>
            <person name="Thang M."/>
            <person name="Chan C."/>
        </authorList>
    </citation>
    <scope>NUCLEOTIDE SEQUENCE</scope>
</reference>
<comment type="similarity">
    <text evidence="2 12">Belongs to the glycosyl hydrolase 63 family.</text>
</comment>
<evidence type="ECO:0000256" key="3">
    <source>
        <dbReference type="ARBA" id="ARBA00022692"/>
    </source>
</evidence>